<organism evidence="2">
    <name type="scientific">uncultured Aureispira sp</name>
    <dbReference type="NCBI Taxonomy" id="1331704"/>
    <lineage>
        <taxon>Bacteria</taxon>
        <taxon>Pseudomonadati</taxon>
        <taxon>Bacteroidota</taxon>
        <taxon>Saprospiria</taxon>
        <taxon>Saprospirales</taxon>
        <taxon>Saprospiraceae</taxon>
        <taxon>Aureispira</taxon>
        <taxon>environmental samples</taxon>
    </lineage>
</organism>
<dbReference type="EMBL" id="CACVAQ010000322">
    <property type="protein sequence ID" value="CAA6823052.1"/>
    <property type="molecule type" value="Genomic_DNA"/>
</dbReference>
<reference evidence="2" key="1">
    <citation type="submission" date="2020-01" db="EMBL/GenBank/DDBJ databases">
        <authorList>
            <person name="Meier V. D."/>
            <person name="Meier V D."/>
        </authorList>
    </citation>
    <scope>NUCLEOTIDE SEQUENCE</scope>
    <source>
        <strain evidence="2">HLG_WM_MAG_10</strain>
    </source>
</reference>
<sequence length="203" mass="23859">MGTRQNTCGGAARTERFIKIYWSIVKSCVSTYRTYFLSKIQHNYTYDQKETKRIRILLGATLILKEVKEPKFRGIVKRKMNQLQKIIYLGLVFYLVLLTSCRTKEVKKKAFIASYYDSGMLFYTFEMYPDSSYRLGIIGPEYGVWKVEQDTFLLFESSNLESPIAKIFELECFYAQGGYRILRKMTLKAFEPPQVIVYPKNTR</sequence>
<proteinExistence type="predicted"/>
<evidence type="ECO:0000313" key="2">
    <source>
        <dbReference type="EMBL" id="CAA6823052.1"/>
    </source>
</evidence>
<accession>A0A6S6TQB6</accession>
<keyword evidence="1" id="KW-1133">Transmembrane helix</keyword>
<feature type="transmembrane region" description="Helical" evidence="1">
    <location>
        <begin position="83"/>
        <end position="100"/>
    </location>
</feature>
<dbReference type="AlphaFoldDB" id="A0A6S6TQB6"/>
<keyword evidence="1" id="KW-0472">Membrane</keyword>
<protein>
    <submittedName>
        <fullName evidence="2">Uncharacterized protein</fullName>
    </submittedName>
</protein>
<name>A0A6S6TQB6_9BACT</name>
<evidence type="ECO:0000256" key="1">
    <source>
        <dbReference type="SAM" id="Phobius"/>
    </source>
</evidence>
<keyword evidence="1" id="KW-0812">Transmembrane</keyword>
<gene>
    <name evidence="2" type="ORF">HELGO_WM19015</name>
</gene>